<feature type="transmembrane region" description="Helical" evidence="1">
    <location>
        <begin position="173"/>
        <end position="190"/>
    </location>
</feature>
<feature type="transmembrane region" description="Helical" evidence="1">
    <location>
        <begin position="146"/>
        <end position="166"/>
    </location>
</feature>
<feature type="transmembrane region" description="Helical" evidence="1">
    <location>
        <begin position="301"/>
        <end position="324"/>
    </location>
</feature>
<gene>
    <name evidence="2" type="ORF">A2Z22_02695</name>
</gene>
<evidence type="ECO:0000256" key="1">
    <source>
        <dbReference type="SAM" id="Phobius"/>
    </source>
</evidence>
<feature type="transmembrane region" description="Helical" evidence="1">
    <location>
        <begin position="85"/>
        <end position="103"/>
    </location>
</feature>
<feature type="transmembrane region" description="Helical" evidence="1">
    <location>
        <begin position="361"/>
        <end position="382"/>
    </location>
</feature>
<proteinExistence type="predicted"/>
<feature type="transmembrane region" description="Helical" evidence="1">
    <location>
        <begin position="115"/>
        <end position="140"/>
    </location>
</feature>
<protein>
    <recommendedName>
        <fullName evidence="4">Glycosyltransferase RgtA/B/C/D-like domain-containing protein</fullName>
    </recommendedName>
</protein>
<name>A0A1F7X8Y9_9BACT</name>
<feature type="transmembrane region" description="Helical" evidence="1">
    <location>
        <begin position="336"/>
        <end position="355"/>
    </location>
</feature>
<dbReference type="AlphaFoldDB" id="A0A1F7X8Y9"/>
<evidence type="ECO:0000313" key="3">
    <source>
        <dbReference type="Proteomes" id="UP000177053"/>
    </source>
</evidence>
<feature type="transmembrane region" description="Helical" evidence="1">
    <location>
        <begin position="202"/>
        <end position="230"/>
    </location>
</feature>
<sequence>MFYRTNKFSRHLLLLSILLILVSIYFLFLFKNISYPLLWNDEADTAIYAQQILRYGYPKVHDGKNIIFHFIGDLYEVGVKEKYDAYIGATWGQFYFAFPWVYLAEKVDNLYLKTAIIRAPFALMGFFGVYLIAVAVLPLFAKDLKLKLSFLIIFTLFEISSVNLFLHLRQARYMSLTILLQSLLLFLYLRQNFFKKFDKRKYLLLTVFSLILLFNIFYPVFLVFVSTILLSEFIKLIKKAIKLKVYNFTLISDFFKNINILPLILSFIILIPEIIFFEIPLISSQLDKYFSFSFKNYLQHIYSMFLSLAWYEQLLLIIVLKIIVFHYRKQGKGKRIVNISNFLGFYSIIYLLVIAKSPYIFTRYFIPLQPVLILIFTLDLLLIFKFLFPKLSKNGFNLKQQIFYNSILTTVILTLIIRLFFMKDYILEISKKYFGPLDVVITYILSEYDHPENLVIATNYEEEVFMYYLNSRVIVGFAGVNIQKDLEELPDLVLPRKRTYQKKYLKEIYSFLEKGDYEKRRFNIFDNQFNNIPELVYTDPHLFQTTIATSLNDALEIYEKKEKK</sequence>
<feature type="transmembrane region" description="Helical" evidence="1">
    <location>
        <begin position="260"/>
        <end position="281"/>
    </location>
</feature>
<keyword evidence="1" id="KW-0472">Membrane</keyword>
<feature type="transmembrane region" description="Helical" evidence="1">
    <location>
        <begin position="12"/>
        <end position="30"/>
    </location>
</feature>
<accession>A0A1F7X8Y9</accession>
<keyword evidence="1" id="KW-1133">Transmembrane helix</keyword>
<evidence type="ECO:0000313" key="2">
    <source>
        <dbReference type="EMBL" id="OGM10775.1"/>
    </source>
</evidence>
<keyword evidence="1" id="KW-0812">Transmembrane</keyword>
<comment type="caution">
    <text evidence="2">The sequence shown here is derived from an EMBL/GenBank/DDBJ whole genome shotgun (WGS) entry which is preliminary data.</text>
</comment>
<evidence type="ECO:0008006" key="4">
    <source>
        <dbReference type="Google" id="ProtNLM"/>
    </source>
</evidence>
<organism evidence="2 3">
    <name type="scientific">Candidatus Woesebacteria bacterium RBG_16_34_12</name>
    <dbReference type="NCBI Taxonomy" id="1802480"/>
    <lineage>
        <taxon>Bacteria</taxon>
        <taxon>Candidatus Woeseibacteriota</taxon>
    </lineage>
</organism>
<reference evidence="2 3" key="1">
    <citation type="journal article" date="2016" name="Nat. Commun.">
        <title>Thousands of microbial genomes shed light on interconnected biogeochemical processes in an aquifer system.</title>
        <authorList>
            <person name="Anantharaman K."/>
            <person name="Brown C.T."/>
            <person name="Hug L.A."/>
            <person name="Sharon I."/>
            <person name="Castelle C.J."/>
            <person name="Probst A.J."/>
            <person name="Thomas B.C."/>
            <person name="Singh A."/>
            <person name="Wilkins M.J."/>
            <person name="Karaoz U."/>
            <person name="Brodie E.L."/>
            <person name="Williams K.H."/>
            <person name="Hubbard S.S."/>
            <person name="Banfield J.F."/>
        </authorList>
    </citation>
    <scope>NUCLEOTIDE SEQUENCE [LARGE SCALE GENOMIC DNA]</scope>
</reference>
<dbReference type="Proteomes" id="UP000177053">
    <property type="component" value="Unassembled WGS sequence"/>
</dbReference>
<feature type="transmembrane region" description="Helical" evidence="1">
    <location>
        <begin position="402"/>
        <end position="421"/>
    </location>
</feature>
<dbReference type="EMBL" id="MGFS01000028">
    <property type="protein sequence ID" value="OGM10775.1"/>
    <property type="molecule type" value="Genomic_DNA"/>
</dbReference>